<feature type="transmembrane region" description="Helical" evidence="5">
    <location>
        <begin position="220"/>
        <end position="244"/>
    </location>
</feature>
<evidence type="ECO:0000256" key="2">
    <source>
        <dbReference type="ARBA" id="ARBA00022692"/>
    </source>
</evidence>
<name>A0AAV2HA61_LYMST</name>
<evidence type="ECO:0000256" key="4">
    <source>
        <dbReference type="ARBA" id="ARBA00023136"/>
    </source>
</evidence>
<dbReference type="EMBL" id="CAXITT010000069">
    <property type="protein sequence ID" value="CAL1530375.1"/>
    <property type="molecule type" value="Genomic_DNA"/>
</dbReference>
<dbReference type="AlphaFoldDB" id="A0AAV2HA61"/>
<dbReference type="Pfam" id="PF10324">
    <property type="entry name" value="7TM_GPCR_Srw"/>
    <property type="match status" value="1"/>
</dbReference>
<proteinExistence type="predicted"/>
<evidence type="ECO:0000256" key="5">
    <source>
        <dbReference type="SAM" id="Phobius"/>
    </source>
</evidence>
<dbReference type="Gene3D" id="1.20.1070.10">
    <property type="entry name" value="Rhodopsin 7-helix transmembrane proteins"/>
    <property type="match status" value="1"/>
</dbReference>
<dbReference type="GO" id="GO:0008528">
    <property type="term" value="F:G protein-coupled peptide receptor activity"/>
    <property type="evidence" value="ECO:0007669"/>
    <property type="project" value="InterPro"/>
</dbReference>
<accession>A0AAV2HA61</accession>
<dbReference type="PROSITE" id="PS50262">
    <property type="entry name" value="G_PROTEIN_RECEP_F1_2"/>
    <property type="match status" value="1"/>
</dbReference>
<feature type="transmembrane region" description="Helical" evidence="5">
    <location>
        <begin position="256"/>
        <end position="282"/>
    </location>
</feature>
<evidence type="ECO:0000256" key="3">
    <source>
        <dbReference type="ARBA" id="ARBA00022989"/>
    </source>
</evidence>
<reference evidence="7 8" key="1">
    <citation type="submission" date="2024-04" db="EMBL/GenBank/DDBJ databases">
        <authorList>
            <consortium name="Genoscope - CEA"/>
            <person name="William W."/>
        </authorList>
    </citation>
    <scope>NUCLEOTIDE SEQUENCE [LARGE SCALE GENOMIC DNA]</scope>
</reference>
<organism evidence="7 8">
    <name type="scientific">Lymnaea stagnalis</name>
    <name type="common">Great pond snail</name>
    <name type="synonym">Helix stagnalis</name>
    <dbReference type="NCBI Taxonomy" id="6523"/>
    <lineage>
        <taxon>Eukaryota</taxon>
        <taxon>Metazoa</taxon>
        <taxon>Spiralia</taxon>
        <taxon>Lophotrochozoa</taxon>
        <taxon>Mollusca</taxon>
        <taxon>Gastropoda</taxon>
        <taxon>Heterobranchia</taxon>
        <taxon>Euthyneura</taxon>
        <taxon>Panpulmonata</taxon>
        <taxon>Hygrophila</taxon>
        <taxon>Lymnaeoidea</taxon>
        <taxon>Lymnaeidae</taxon>
        <taxon>Lymnaea</taxon>
    </lineage>
</organism>
<dbReference type="InterPro" id="IPR019427">
    <property type="entry name" value="7TM_GPCR_serpentine_rcpt_Srw"/>
</dbReference>
<dbReference type="PANTHER" id="PTHR46641:SF2">
    <property type="entry name" value="FMRFAMIDE RECEPTOR"/>
    <property type="match status" value="1"/>
</dbReference>
<feature type="transmembrane region" description="Helical" evidence="5">
    <location>
        <begin position="110"/>
        <end position="128"/>
    </location>
</feature>
<evidence type="ECO:0000313" key="7">
    <source>
        <dbReference type="EMBL" id="CAL1530375.1"/>
    </source>
</evidence>
<dbReference type="PANTHER" id="PTHR46641">
    <property type="entry name" value="FMRFAMIDE RECEPTOR-RELATED"/>
    <property type="match status" value="1"/>
</dbReference>
<feature type="non-terminal residue" evidence="7">
    <location>
        <position position="1"/>
    </location>
</feature>
<dbReference type="Proteomes" id="UP001497497">
    <property type="component" value="Unassembled WGS sequence"/>
</dbReference>
<dbReference type="SUPFAM" id="SSF81321">
    <property type="entry name" value="Family A G protein-coupled receptor-like"/>
    <property type="match status" value="1"/>
</dbReference>
<dbReference type="InterPro" id="IPR017452">
    <property type="entry name" value="GPCR_Rhodpsn_7TM"/>
</dbReference>
<dbReference type="InterPro" id="IPR052954">
    <property type="entry name" value="GPCR-Ligand_Int"/>
</dbReference>
<gene>
    <name evidence="7" type="ORF">GSLYS_00004508001</name>
</gene>
<evidence type="ECO:0000256" key="1">
    <source>
        <dbReference type="ARBA" id="ARBA00004370"/>
    </source>
</evidence>
<feature type="transmembrane region" description="Helical" evidence="5">
    <location>
        <begin position="166"/>
        <end position="188"/>
    </location>
</feature>
<keyword evidence="2 5" id="KW-0812">Transmembrane</keyword>
<protein>
    <recommendedName>
        <fullName evidence="6">G-protein coupled receptors family 1 profile domain-containing protein</fullName>
    </recommendedName>
</protein>
<evidence type="ECO:0000313" key="8">
    <source>
        <dbReference type="Proteomes" id="UP001497497"/>
    </source>
</evidence>
<keyword evidence="3 5" id="KW-1133">Transmembrane helix</keyword>
<comment type="caution">
    <text evidence="7">The sequence shown here is derived from an EMBL/GenBank/DDBJ whole genome shotgun (WGS) entry which is preliminary data.</text>
</comment>
<keyword evidence="8" id="KW-1185">Reference proteome</keyword>
<comment type="subcellular location">
    <subcellularLocation>
        <location evidence="1">Membrane</location>
    </subcellularLocation>
</comment>
<evidence type="ECO:0000259" key="6">
    <source>
        <dbReference type="PROSITE" id="PS50262"/>
    </source>
</evidence>
<sequence>VALFGIISNIINIVVFYQEGLKSTVNISLTGLALSDLGCLLLVQWYNICFNPLFAGSGIPLVLFEFQHLTAGVPHLCFTRVTGWITVYITAERCLCIVTPLKVKRLLSPARSVLIICSIYALTALTLLPEYKSMYIDWKFYPGSNRTLLGLIQKANVQHLNGLTSLLYGLQMIFIFVAVGVLTAVLVIKLKLHSVWRNKSVSNSDQSCAMSSKDKKIMSVIITIAVFMIILYTPSVIFTAYAFIEPEFSIGGRLANVYLAAASFLVLLEVINSSYTIVLYYFMSSNFRKRFVQLFQ</sequence>
<keyword evidence="4 5" id="KW-0472">Membrane</keyword>
<dbReference type="GO" id="GO:0016020">
    <property type="term" value="C:membrane"/>
    <property type="evidence" value="ECO:0007669"/>
    <property type="project" value="UniProtKB-SubCell"/>
</dbReference>
<feature type="domain" description="G-protein coupled receptors family 1 profile" evidence="6">
    <location>
        <begin position="8"/>
        <end position="280"/>
    </location>
</feature>